<keyword evidence="6" id="KW-0547">Nucleotide-binding</keyword>
<dbReference type="KEGG" id="ful:C4N20_02245"/>
<dbReference type="SUPFAM" id="SSF55874">
    <property type="entry name" value="ATPase domain of HSP90 chaperone/DNA topoisomerase II/histidine kinase"/>
    <property type="match status" value="1"/>
</dbReference>
<evidence type="ECO:0000256" key="10">
    <source>
        <dbReference type="ARBA" id="ARBA00023012"/>
    </source>
</evidence>
<reference evidence="14 15" key="1">
    <citation type="submission" date="2018-06" db="EMBL/GenBank/DDBJ databases">
        <authorList>
            <consortium name="Pathogen Informatics"/>
            <person name="Doyle S."/>
        </authorList>
    </citation>
    <scope>NUCLEOTIDE SEQUENCE [LARGE SCALE GENOMIC DNA]</scope>
    <source>
        <strain evidence="14 15">NCTC12112</strain>
    </source>
</reference>
<dbReference type="SMART" id="SM00304">
    <property type="entry name" value="HAMP"/>
    <property type="match status" value="1"/>
</dbReference>
<protein>
    <submittedName>
        <fullName evidence="14">Inner membrane protein ypdA</fullName>
    </submittedName>
</protein>
<keyword evidence="9 12" id="KW-1133">Transmembrane helix</keyword>
<dbReference type="GO" id="GO:0005524">
    <property type="term" value="F:ATP binding"/>
    <property type="evidence" value="ECO:0007669"/>
    <property type="project" value="UniProtKB-KW"/>
</dbReference>
<sequence>MKDSKFVSFKEQMRKVLILYSLIPIIFLSFVGYGLIYFFEFGAIRKDNQYNSQVMTRNLDNVVREYFNEVENLYNDEVIIDAMLNKKANKDAYEKIYKSINSTTLRGNFIIYDETLHVLMNNAQFIGSDNGYSWGFFMRMQDNINNTIIYINKLHFKNNSISVFSVGRAVKKHGRLIGYIVFNILNEDLREFVGEGSSYNTIITDKTNNIAFTTNDIFKDKFGKVVKKLRADDHYVSINKERFYVTKSPVYYSNLILYTISRMNHLTDSFVNGVVYLCIVFIIIMVAMHKAAKVIASKKTAAVEKIVEAIENIKTGDLSSTLYVETNDEFRIIADSYNKMLENIKFLIEQNKEEVKHGVLLEIKQLESQFNPHFLFNTLEMLKYTIKTDTSMANKIILNISSLLRFSIENKSSEVTLERELQYAENYLDIQRFRFGENFDYHIDVDKETRNFLVPKLVLQPIIENSIKHGYTQINKLMILIKTKKQKDKLVITIYDNGNGIEKEKLHELRKRLKDRELNIGNHIGIYNVHRRIQLIYGDNYGIKVQSSERWGTVVKLVFSIKTEG</sequence>
<dbReference type="Pfam" id="PF06580">
    <property type="entry name" value="His_kinase"/>
    <property type="match status" value="1"/>
</dbReference>
<dbReference type="InterPro" id="IPR003660">
    <property type="entry name" value="HAMP_dom"/>
</dbReference>
<evidence type="ECO:0000256" key="12">
    <source>
        <dbReference type="SAM" id="Phobius"/>
    </source>
</evidence>
<keyword evidence="4" id="KW-0808">Transferase</keyword>
<evidence type="ECO:0000256" key="7">
    <source>
        <dbReference type="ARBA" id="ARBA00022777"/>
    </source>
</evidence>
<dbReference type="Gene3D" id="3.30.565.10">
    <property type="entry name" value="Histidine kinase-like ATPase, C-terminal domain"/>
    <property type="match status" value="1"/>
</dbReference>
<keyword evidence="2" id="KW-1003">Cell membrane</keyword>
<evidence type="ECO:0000256" key="9">
    <source>
        <dbReference type="ARBA" id="ARBA00022989"/>
    </source>
</evidence>
<comment type="subcellular location">
    <subcellularLocation>
        <location evidence="1">Cell membrane</location>
        <topology evidence="1">Multi-pass membrane protein</topology>
    </subcellularLocation>
</comment>
<dbReference type="GO" id="GO:0000155">
    <property type="term" value="F:phosphorelay sensor kinase activity"/>
    <property type="evidence" value="ECO:0007669"/>
    <property type="project" value="InterPro"/>
</dbReference>
<feature type="domain" description="HAMP" evidence="13">
    <location>
        <begin position="300"/>
        <end position="349"/>
    </location>
</feature>
<dbReference type="InterPro" id="IPR003594">
    <property type="entry name" value="HATPase_dom"/>
</dbReference>
<dbReference type="PANTHER" id="PTHR34220:SF11">
    <property type="entry name" value="SENSOR PROTEIN KINASE HPTS"/>
    <property type="match status" value="1"/>
</dbReference>
<evidence type="ECO:0000256" key="5">
    <source>
        <dbReference type="ARBA" id="ARBA00022692"/>
    </source>
</evidence>
<dbReference type="GO" id="GO:0005886">
    <property type="term" value="C:plasma membrane"/>
    <property type="evidence" value="ECO:0007669"/>
    <property type="project" value="UniProtKB-SubCell"/>
</dbReference>
<dbReference type="InterPro" id="IPR036890">
    <property type="entry name" value="HATPase_C_sf"/>
</dbReference>
<organism evidence="14 15">
    <name type="scientific">Fusobacterium ulcerans</name>
    <dbReference type="NCBI Taxonomy" id="861"/>
    <lineage>
        <taxon>Bacteria</taxon>
        <taxon>Fusobacteriati</taxon>
        <taxon>Fusobacteriota</taxon>
        <taxon>Fusobacteriia</taxon>
        <taxon>Fusobacteriales</taxon>
        <taxon>Fusobacteriaceae</taxon>
        <taxon>Fusobacterium</taxon>
    </lineage>
</organism>
<feature type="transmembrane region" description="Helical" evidence="12">
    <location>
        <begin position="16"/>
        <end position="39"/>
    </location>
</feature>
<accession>A0AAX2JDU5</accession>
<keyword evidence="10" id="KW-0902">Two-component regulatory system</keyword>
<keyword evidence="7" id="KW-0418">Kinase</keyword>
<evidence type="ECO:0000256" key="8">
    <source>
        <dbReference type="ARBA" id="ARBA00022840"/>
    </source>
</evidence>
<keyword evidence="8" id="KW-0067">ATP-binding</keyword>
<evidence type="ECO:0000256" key="3">
    <source>
        <dbReference type="ARBA" id="ARBA00022553"/>
    </source>
</evidence>
<dbReference type="Pfam" id="PF02518">
    <property type="entry name" value="HATPase_c"/>
    <property type="match status" value="1"/>
</dbReference>
<dbReference type="EMBL" id="LS483487">
    <property type="protein sequence ID" value="SQJ09663.1"/>
    <property type="molecule type" value="Genomic_DNA"/>
</dbReference>
<gene>
    <name evidence="14" type="primary">ypdA_2</name>
    <name evidence="14" type="ORF">NCTC12112_02331</name>
</gene>
<dbReference type="PROSITE" id="PS50885">
    <property type="entry name" value="HAMP"/>
    <property type="match status" value="1"/>
</dbReference>
<evidence type="ECO:0000256" key="11">
    <source>
        <dbReference type="ARBA" id="ARBA00023136"/>
    </source>
</evidence>
<dbReference type="PANTHER" id="PTHR34220">
    <property type="entry name" value="SENSOR HISTIDINE KINASE YPDA"/>
    <property type="match status" value="1"/>
</dbReference>
<dbReference type="RefSeq" id="WP_005981300.1">
    <property type="nucleotide sequence ID" value="NZ_CABKNW010000005.1"/>
</dbReference>
<feature type="transmembrane region" description="Helical" evidence="12">
    <location>
        <begin position="270"/>
        <end position="289"/>
    </location>
</feature>
<dbReference type="SUPFAM" id="SSF158472">
    <property type="entry name" value="HAMP domain-like"/>
    <property type="match status" value="1"/>
</dbReference>
<evidence type="ECO:0000256" key="1">
    <source>
        <dbReference type="ARBA" id="ARBA00004651"/>
    </source>
</evidence>
<keyword evidence="11 12" id="KW-0472">Membrane</keyword>
<evidence type="ECO:0000256" key="2">
    <source>
        <dbReference type="ARBA" id="ARBA00022475"/>
    </source>
</evidence>
<evidence type="ECO:0000313" key="15">
    <source>
        <dbReference type="Proteomes" id="UP000249008"/>
    </source>
</evidence>
<evidence type="ECO:0000313" key="14">
    <source>
        <dbReference type="EMBL" id="SQJ09663.1"/>
    </source>
</evidence>
<dbReference type="Pfam" id="PF00672">
    <property type="entry name" value="HAMP"/>
    <property type="match status" value="1"/>
</dbReference>
<dbReference type="InterPro" id="IPR010559">
    <property type="entry name" value="Sig_transdc_His_kin_internal"/>
</dbReference>
<evidence type="ECO:0000259" key="13">
    <source>
        <dbReference type="PROSITE" id="PS50885"/>
    </source>
</evidence>
<evidence type="ECO:0000256" key="4">
    <source>
        <dbReference type="ARBA" id="ARBA00022679"/>
    </source>
</evidence>
<dbReference type="AlphaFoldDB" id="A0AAX2JDU5"/>
<dbReference type="CDD" id="cd06225">
    <property type="entry name" value="HAMP"/>
    <property type="match status" value="1"/>
</dbReference>
<evidence type="ECO:0000256" key="6">
    <source>
        <dbReference type="ARBA" id="ARBA00022741"/>
    </source>
</evidence>
<dbReference type="Gene3D" id="6.10.340.10">
    <property type="match status" value="1"/>
</dbReference>
<name>A0AAX2JDU5_9FUSO</name>
<dbReference type="Proteomes" id="UP000249008">
    <property type="component" value="Chromosome 1"/>
</dbReference>
<dbReference type="InterPro" id="IPR050640">
    <property type="entry name" value="Bact_2-comp_sensor_kinase"/>
</dbReference>
<dbReference type="GeneID" id="78453612"/>
<keyword evidence="5 12" id="KW-0812">Transmembrane</keyword>
<keyword evidence="3" id="KW-0597">Phosphoprotein</keyword>
<proteinExistence type="predicted"/>